<dbReference type="PANTHER" id="PTHR21600:SF87">
    <property type="entry name" value="RNA PSEUDOURIDYLATE SYNTHASE DOMAIN-CONTAINING PROTEIN 1"/>
    <property type="match status" value="1"/>
</dbReference>
<dbReference type="InterPro" id="IPR020103">
    <property type="entry name" value="PsdUridine_synth_cat_dom_sf"/>
</dbReference>
<dbReference type="PANTHER" id="PTHR21600">
    <property type="entry name" value="MITOCHONDRIAL RNA PSEUDOURIDINE SYNTHASE"/>
    <property type="match status" value="1"/>
</dbReference>
<keyword evidence="4" id="KW-1185">Reference proteome</keyword>
<dbReference type="Proteomes" id="UP001363151">
    <property type="component" value="Unassembled WGS sequence"/>
</dbReference>
<dbReference type="InterPro" id="IPR006224">
    <property type="entry name" value="PsdUridine_synth_RluA-like_CS"/>
</dbReference>
<dbReference type="EMBL" id="JBBJCI010000081">
    <property type="protein sequence ID" value="KAK7249248.1"/>
    <property type="molecule type" value="Genomic_DNA"/>
</dbReference>
<dbReference type="InterPro" id="IPR050188">
    <property type="entry name" value="RluA_PseudoU_synthase"/>
</dbReference>
<name>A0ABR1G7V1_AURAN</name>
<dbReference type="InterPro" id="IPR006145">
    <property type="entry name" value="PsdUridine_synth_RsuA/RluA"/>
</dbReference>
<reference evidence="3 4" key="1">
    <citation type="submission" date="2024-03" db="EMBL/GenBank/DDBJ databases">
        <title>Aureococcus anophagefferens CCMP1851 and Kratosvirus quantuckense: Draft genome of a second virus-susceptible host strain in the model system.</title>
        <authorList>
            <person name="Chase E."/>
            <person name="Truchon A.R."/>
            <person name="Schepens W."/>
            <person name="Wilhelm S.W."/>
        </authorList>
    </citation>
    <scope>NUCLEOTIDE SEQUENCE [LARGE SCALE GENOMIC DNA]</scope>
    <source>
        <strain evidence="3 4">CCMP1851</strain>
    </source>
</reference>
<sequence length="199" mass="20998">MNTLAEHWLGALPRFCHRLDYGTSGLLLGAFSKRAAAVAGKAFEAKTAAKTYVSVVRGAVTSRTIDAPLGPWGDGDFRVRVGGPKAKPASTRCEALEPCVYMGEVCTKVALTPLTGRRHQLRVHMCSVGHPMVGDATYDDGPTAAAPRMMLHARSLAVPLGDARLVAETPDPFPVVDGVLRPLVELPLGDARIDSGGVS</sequence>
<proteinExistence type="inferred from homology"/>
<feature type="domain" description="Pseudouridine synthase RsuA/RluA-like" evidence="2">
    <location>
        <begin position="13"/>
        <end position="125"/>
    </location>
</feature>
<dbReference type="Pfam" id="PF00849">
    <property type="entry name" value="PseudoU_synth_2"/>
    <property type="match status" value="1"/>
</dbReference>
<dbReference type="PROSITE" id="PS01129">
    <property type="entry name" value="PSI_RLU"/>
    <property type="match status" value="1"/>
</dbReference>
<dbReference type="CDD" id="cd02869">
    <property type="entry name" value="PseudoU_synth_RluA_like"/>
    <property type="match status" value="1"/>
</dbReference>
<evidence type="ECO:0000313" key="4">
    <source>
        <dbReference type="Proteomes" id="UP001363151"/>
    </source>
</evidence>
<dbReference type="SUPFAM" id="SSF55120">
    <property type="entry name" value="Pseudouridine synthase"/>
    <property type="match status" value="1"/>
</dbReference>
<comment type="caution">
    <text evidence="3">The sequence shown here is derived from an EMBL/GenBank/DDBJ whole genome shotgun (WGS) entry which is preliminary data.</text>
</comment>
<dbReference type="Gene3D" id="3.30.2350.10">
    <property type="entry name" value="Pseudouridine synthase"/>
    <property type="match status" value="1"/>
</dbReference>
<accession>A0ABR1G7V1</accession>
<gene>
    <name evidence="3" type="primary">RPUSD1</name>
    <name evidence="3" type="ORF">SO694_00046263</name>
</gene>
<protein>
    <submittedName>
        <fullName evidence="3">RNA pseudouridylate synthase</fullName>
    </submittedName>
</protein>
<organism evidence="3 4">
    <name type="scientific">Aureococcus anophagefferens</name>
    <name type="common">Harmful bloom alga</name>
    <dbReference type="NCBI Taxonomy" id="44056"/>
    <lineage>
        <taxon>Eukaryota</taxon>
        <taxon>Sar</taxon>
        <taxon>Stramenopiles</taxon>
        <taxon>Ochrophyta</taxon>
        <taxon>Pelagophyceae</taxon>
        <taxon>Pelagomonadales</taxon>
        <taxon>Pelagomonadaceae</taxon>
        <taxon>Aureococcus</taxon>
    </lineage>
</organism>
<evidence type="ECO:0000313" key="3">
    <source>
        <dbReference type="EMBL" id="KAK7249248.1"/>
    </source>
</evidence>
<evidence type="ECO:0000259" key="2">
    <source>
        <dbReference type="Pfam" id="PF00849"/>
    </source>
</evidence>
<comment type="similarity">
    <text evidence="1">Belongs to the pseudouridine synthase RluA family.</text>
</comment>
<evidence type="ECO:0000256" key="1">
    <source>
        <dbReference type="ARBA" id="ARBA00010876"/>
    </source>
</evidence>